<dbReference type="EMBL" id="CAJNOM010004506">
    <property type="protein sequence ID" value="CAF1656320.1"/>
    <property type="molecule type" value="Genomic_DNA"/>
</dbReference>
<protein>
    <submittedName>
        <fullName evidence="1">Uncharacterized protein</fullName>
    </submittedName>
</protein>
<feature type="non-terminal residue" evidence="1">
    <location>
        <position position="1"/>
    </location>
</feature>
<evidence type="ECO:0000313" key="3">
    <source>
        <dbReference type="Proteomes" id="UP000663832"/>
    </source>
</evidence>
<evidence type="ECO:0000313" key="1">
    <source>
        <dbReference type="EMBL" id="CAF1538063.1"/>
    </source>
</evidence>
<proteinExistence type="predicted"/>
<dbReference type="EMBL" id="CAJNOI010004130">
    <property type="protein sequence ID" value="CAF1538063.1"/>
    <property type="molecule type" value="Genomic_DNA"/>
</dbReference>
<name>A0A815VNH7_9BILA</name>
<dbReference type="Proteomes" id="UP000663877">
    <property type="component" value="Unassembled WGS sequence"/>
</dbReference>
<sequence length="55" mass="5825">VCWFGSCCKTSIPGDNLGRSKVWVDVVHIFTGVNGGDNEGTGLSTYCRFLGVGLT</sequence>
<keyword evidence="3" id="KW-1185">Reference proteome</keyword>
<reference evidence="1" key="1">
    <citation type="submission" date="2021-02" db="EMBL/GenBank/DDBJ databases">
        <authorList>
            <person name="Nowell W R."/>
        </authorList>
    </citation>
    <scope>NUCLEOTIDE SEQUENCE</scope>
</reference>
<organism evidence="1 4">
    <name type="scientific">Adineta steineri</name>
    <dbReference type="NCBI Taxonomy" id="433720"/>
    <lineage>
        <taxon>Eukaryota</taxon>
        <taxon>Metazoa</taxon>
        <taxon>Spiralia</taxon>
        <taxon>Gnathifera</taxon>
        <taxon>Rotifera</taxon>
        <taxon>Eurotatoria</taxon>
        <taxon>Bdelloidea</taxon>
        <taxon>Adinetida</taxon>
        <taxon>Adinetidae</taxon>
        <taxon>Adineta</taxon>
    </lineage>
</organism>
<dbReference type="AlphaFoldDB" id="A0A815VNH7"/>
<evidence type="ECO:0000313" key="2">
    <source>
        <dbReference type="EMBL" id="CAF1656320.1"/>
    </source>
</evidence>
<gene>
    <name evidence="1" type="ORF">BJG266_LOCUS45378</name>
    <name evidence="2" type="ORF">QVE165_LOCUS62370</name>
</gene>
<accession>A0A815VNH7</accession>
<comment type="caution">
    <text evidence="1">The sequence shown here is derived from an EMBL/GenBank/DDBJ whole genome shotgun (WGS) entry which is preliminary data.</text>
</comment>
<dbReference type="Proteomes" id="UP000663832">
    <property type="component" value="Unassembled WGS sequence"/>
</dbReference>
<evidence type="ECO:0000313" key="4">
    <source>
        <dbReference type="Proteomes" id="UP000663877"/>
    </source>
</evidence>